<keyword evidence="2 4" id="KW-0378">Hydrolase</keyword>
<dbReference type="Gene3D" id="2.60.40.10">
    <property type="entry name" value="Immunoglobulins"/>
    <property type="match status" value="1"/>
</dbReference>
<comment type="caution">
    <text evidence="7">The sequence shown here is derived from an EMBL/GenBank/DDBJ whole genome shotgun (WGS) entry which is preliminary data.</text>
</comment>
<dbReference type="Gene3D" id="2.60.120.260">
    <property type="entry name" value="Galactose-binding domain-like"/>
    <property type="match status" value="4"/>
</dbReference>
<keyword evidence="3 4" id="KW-0326">Glycosidase</keyword>
<dbReference type="SUPFAM" id="SSF51445">
    <property type="entry name" value="(Trans)glycosidases"/>
    <property type="match status" value="1"/>
</dbReference>
<feature type="domain" description="GH26" evidence="6">
    <location>
        <begin position="88"/>
        <end position="441"/>
    </location>
</feature>
<comment type="similarity">
    <text evidence="1 4">Belongs to the glycosyl hydrolase 26 family.</text>
</comment>
<feature type="chain" id="PRO_5047500090" evidence="5">
    <location>
        <begin position="29"/>
        <end position="1235"/>
    </location>
</feature>
<dbReference type="InterPro" id="IPR015295">
    <property type="entry name" value="CBM27"/>
</dbReference>
<evidence type="ECO:0000256" key="1">
    <source>
        <dbReference type="ARBA" id="ARBA00007754"/>
    </source>
</evidence>
<dbReference type="InterPro" id="IPR017853">
    <property type="entry name" value="GH"/>
</dbReference>
<dbReference type="PANTHER" id="PTHR40079:SF4">
    <property type="entry name" value="GH26 DOMAIN-CONTAINING PROTEIN-RELATED"/>
    <property type="match status" value="1"/>
</dbReference>
<evidence type="ECO:0000256" key="5">
    <source>
        <dbReference type="SAM" id="SignalP"/>
    </source>
</evidence>
<accession>A0ABV8SID8</accession>
<feature type="active site" description="Nucleophile" evidence="4">
    <location>
        <position position="358"/>
    </location>
</feature>
<dbReference type="InterPro" id="IPR008979">
    <property type="entry name" value="Galactose-bd-like_sf"/>
</dbReference>
<dbReference type="Pfam" id="PF09212">
    <property type="entry name" value="CBM27"/>
    <property type="match status" value="1"/>
</dbReference>
<dbReference type="Pfam" id="PF02156">
    <property type="entry name" value="Glyco_hydro_26"/>
    <property type="match status" value="1"/>
</dbReference>
<dbReference type="Pfam" id="PF21253">
    <property type="entry name" value="Mann_GBD_bact"/>
    <property type="match status" value="2"/>
</dbReference>
<dbReference type="PROSITE" id="PS51764">
    <property type="entry name" value="GH26"/>
    <property type="match status" value="1"/>
</dbReference>
<dbReference type="SUPFAM" id="SSF49785">
    <property type="entry name" value="Galactose-binding domain-like"/>
    <property type="match status" value="4"/>
</dbReference>
<feature type="active site" description="Proton donor" evidence="4">
    <location>
        <position position="248"/>
    </location>
</feature>
<evidence type="ECO:0000313" key="8">
    <source>
        <dbReference type="Proteomes" id="UP001595755"/>
    </source>
</evidence>
<dbReference type="InterPro" id="IPR000805">
    <property type="entry name" value="Glyco_hydro_26"/>
</dbReference>
<keyword evidence="5" id="KW-0732">Signal</keyword>
<dbReference type="Pfam" id="PF17957">
    <property type="entry name" value="Big_7"/>
    <property type="match status" value="1"/>
</dbReference>
<evidence type="ECO:0000256" key="4">
    <source>
        <dbReference type="PROSITE-ProRule" id="PRU01100"/>
    </source>
</evidence>
<dbReference type="InterPro" id="IPR022790">
    <property type="entry name" value="GH26_dom"/>
</dbReference>
<dbReference type="Proteomes" id="UP001595755">
    <property type="component" value="Unassembled WGS sequence"/>
</dbReference>
<organism evidence="7 8">
    <name type="scientific">Cohnella boryungensis</name>
    <dbReference type="NCBI Taxonomy" id="768479"/>
    <lineage>
        <taxon>Bacteria</taxon>
        <taxon>Bacillati</taxon>
        <taxon>Bacillota</taxon>
        <taxon>Bacilli</taxon>
        <taxon>Bacillales</taxon>
        <taxon>Paenibacillaceae</taxon>
        <taxon>Cohnella</taxon>
    </lineage>
</organism>
<dbReference type="Gene3D" id="3.20.20.80">
    <property type="entry name" value="Glycosidases"/>
    <property type="match status" value="1"/>
</dbReference>
<dbReference type="RefSeq" id="WP_204604533.1">
    <property type="nucleotide sequence ID" value="NZ_JBHSED010000071.1"/>
</dbReference>
<proteinExistence type="inferred from homology"/>
<dbReference type="Pfam" id="PF03425">
    <property type="entry name" value="CBM_11"/>
    <property type="match status" value="1"/>
</dbReference>
<protein>
    <submittedName>
        <fullName evidence="7">Glycosyl hydrolase</fullName>
    </submittedName>
</protein>
<dbReference type="PANTHER" id="PTHR40079">
    <property type="entry name" value="MANNAN ENDO-1,4-BETA-MANNOSIDASE E-RELATED"/>
    <property type="match status" value="1"/>
</dbReference>
<evidence type="ECO:0000256" key="2">
    <source>
        <dbReference type="ARBA" id="ARBA00022801"/>
    </source>
</evidence>
<dbReference type="InterPro" id="IPR005087">
    <property type="entry name" value="CBM11"/>
</dbReference>
<dbReference type="EMBL" id="JBHSED010000071">
    <property type="protein sequence ID" value="MFC4307101.1"/>
    <property type="molecule type" value="Genomic_DNA"/>
</dbReference>
<evidence type="ECO:0000313" key="7">
    <source>
        <dbReference type="EMBL" id="MFC4307101.1"/>
    </source>
</evidence>
<evidence type="ECO:0000259" key="6">
    <source>
        <dbReference type="PROSITE" id="PS51764"/>
    </source>
</evidence>
<gene>
    <name evidence="7" type="ORF">ACFO1S_27120</name>
</gene>
<name>A0ABV8SID8_9BACL</name>
<feature type="signal peptide" evidence="5">
    <location>
        <begin position="1"/>
        <end position="28"/>
    </location>
</feature>
<reference evidence="8" key="1">
    <citation type="journal article" date="2019" name="Int. J. Syst. Evol. Microbiol.">
        <title>The Global Catalogue of Microorganisms (GCM) 10K type strain sequencing project: providing services to taxonomists for standard genome sequencing and annotation.</title>
        <authorList>
            <consortium name="The Broad Institute Genomics Platform"/>
            <consortium name="The Broad Institute Genome Sequencing Center for Infectious Disease"/>
            <person name="Wu L."/>
            <person name="Ma J."/>
        </authorList>
    </citation>
    <scope>NUCLEOTIDE SEQUENCE [LARGE SCALE GENOMIC DNA]</scope>
    <source>
        <strain evidence="8">CGMCC 4.1641</strain>
    </source>
</reference>
<sequence>MRKRYRIGLAWALMMVMISALFSSVASAQRGASSSDIAGSTNGLIAWEGEWGGWQGEWGGWQGEWGGWNGGWGTNPPVISLVDPNATAATRSLFVYLNEIRGSKVLFGHQHATDEGLTLTGSGSGLQSEVKNSVGDFPAVFGWDTLSLEGKEKPGVAGNLVQSRNNLIASVKAVHQIGGIVALSTHFPNFVTGGSFNDTSGSVVEHILPGGDKNQQFNEYLDMIAQFANNVKDDNGKLIPILFRPFHEQNGGWFWWGAKTTSTSQYVEIYRYTVEYLRDKKGVRNFLYVFSPNGTFGGAESSYLATYPGDDYVDVLGMDQYDNQQTPGTASFLNGLVADLKMMSKLADRKGKIATFSEFGYSPSGMLTAGNGDTSWFTRLLAAIKSDPDAKRISFMQTWANFGLGNNLYVPYRNASNGLGDHELLPDFIAYYNDPYTAFLNEIGQPYNKPSTTAAKQPFMHIVSPTDNGTVKSASTTIRARVLYANPTQVTYSIDGEAGEHPMTLDADNFFYRANWMPPARLNGKTATLTVKAYLPNNTVLQDTYTVFVKVNEILMKTYSFDQGIAGIQNNGTYPGTMSLSLSHGSLEGNGSLRMDVAGAVHTDTWQELKLELAGLSSDIDVPDVKKIKLDVWIPLSAGSQSTDASIQAVAMLPDDWETKYGMNTTRAKLSDLPAVTIGGIGYAKYSPVIELNDPDKSAAATRLALSLVGSGLELTGAIYVDNLRLYNAYTETPTDPALVDDFEAYQGSDAALATKFVHAGGDATTATLDGSHKSGGSYGLKFSYTLAGSGYAGITKTLGSVDWSGFNKLKFWLHPDASNQKLVIQLRVDGISFEAYPSLAGNTPGWVELHFNEFEVAPWDTGNAGKKINKTNLKNVQEFAIYVNSVNGAALSSALYFDDIKAINDGTGGVPGGNGGSTPEGTLYGFETDASGWGIEGNQAGASAVAVTADEAAEGSQSLSTTFSLSGTSFEISKIGALDLTEASAISIKVKLSSGQANARMYIKTGSAWSWYDSGAPAVIDNTGFKTLTVPLAGASNLDNVQSIGVLVESIGGGTETAGLYVDDVYVTGLQAPGVSYGFETSEEGWAINNDNGGAYNTASAAGLAITAAEAASGSHSLKADFSLGAGEFQIRRASALDLSGASALTAKVKIVAGAGSSLGSGVKAKLFVQTGAGWSWFDSGEILYTGTDFNTLAFDLSGVADKSLVQAIGIQLLVPAGSSGTAAVYLDDVAAQP</sequence>
<dbReference type="InterPro" id="IPR013783">
    <property type="entry name" value="Ig-like_fold"/>
</dbReference>
<evidence type="ECO:0000256" key="3">
    <source>
        <dbReference type="ARBA" id="ARBA00023295"/>
    </source>
</evidence>
<keyword evidence="8" id="KW-1185">Reference proteome</keyword>
<dbReference type="PRINTS" id="PR00739">
    <property type="entry name" value="GLHYDRLASE26"/>
</dbReference>
<dbReference type="GO" id="GO:0016787">
    <property type="term" value="F:hydrolase activity"/>
    <property type="evidence" value="ECO:0007669"/>
    <property type="project" value="UniProtKB-KW"/>
</dbReference>
<dbReference type="InterPro" id="IPR049475">
    <property type="entry name" value="Mann_GBD_bact"/>
</dbReference>